<dbReference type="KEGG" id="hch:HCH_04935"/>
<dbReference type="EMBL" id="CP000155">
    <property type="protein sequence ID" value="ABC31624.1"/>
    <property type="molecule type" value="Genomic_DNA"/>
</dbReference>
<dbReference type="GO" id="GO:0008081">
    <property type="term" value="F:phosphoric diester hydrolase activity"/>
    <property type="evidence" value="ECO:0007669"/>
    <property type="project" value="UniProtKB-ARBA"/>
</dbReference>
<organism evidence="2 3">
    <name type="scientific">Hahella chejuensis (strain KCTC 2396)</name>
    <dbReference type="NCBI Taxonomy" id="349521"/>
    <lineage>
        <taxon>Bacteria</taxon>
        <taxon>Pseudomonadati</taxon>
        <taxon>Pseudomonadota</taxon>
        <taxon>Gammaproteobacteria</taxon>
        <taxon>Oceanospirillales</taxon>
        <taxon>Hahellaceae</taxon>
        <taxon>Hahella</taxon>
    </lineage>
</organism>
<accession>Q2SCK0</accession>
<name>Q2SCK0_HAHCH</name>
<keyword evidence="3" id="KW-1185">Reference proteome</keyword>
<dbReference type="PANTHER" id="PTHR43155:SF2">
    <property type="entry name" value="CYCLIC DI-GMP PHOSPHODIESTERASE PA4108"/>
    <property type="match status" value="1"/>
</dbReference>
<dbReference type="PANTHER" id="PTHR43155">
    <property type="entry name" value="CYCLIC DI-GMP PHOSPHODIESTERASE PA4108-RELATED"/>
    <property type="match status" value="1"/>
</dbReference>
<proteinExistence type="predicted"/>
<dbReference type="OrthoDB" id="9816273at2"/>
<evidence type="ECO:0000313" key="2">
    <source>
        <dbReference type="EMBL" id="ABC31624.1"/>
    </source>
</evidence>
<dbReference type="AlphaFoldDB" id="Q2SCK0"/>
<dbReference type="InterPro" id="IPR003607">
    <property type="entry name" value="HD/PDEase_dom"/>
</dbReference>
<dbReference type="RefSeq" id="WP_011398689.1">
    <property type="nucleotide sequence ID" value="NC_007645.1"/>
</dbReference>
<dbReference type="PROSITE" id="PS51832">
    <property type="entry name" value="HD_GYP"/>
    <property type="match status" value="1"/>
</dbReference>
<evidence type="ECO:0000313" key="3">
    <source>
        <dbReference type="Proteomes" id="UP000000238"/>
    </source>
</evidence>
<dbReference type="HOGENOM" id="CLU_749296_0_0_6"/>
<dbReference type="InterPro" id="IPR037522">
    <property type="entry name" value="HD_GYP_dom"/>
</dbReference>
<protein>
    <submittedName>
        <fullName evidence="2">HD-GYP domain</fullName>
    </submittedName>
</protein>
<dbReference type="STRING" id="349521.HCH_04935"/>
<dbReference type="SUPFAM" id="SSF109604">
    <property type="entry name" value="HD-domain/PDEase-like"/>
    <property type="match status" value="1"/>
</dbReference>
<sequence>MAQPSPLPYFPATTLRPDILSDLRESFEKNLVELEATPNDASLIARLCANYEAIAQEIKFAEIELGSLMQGVYTIMAGIADKQLIFRPEISDLLLLAMERIQVCAVAIDSGSFENIQMVENARISDLLCQLPKTVANGRNEAMQELLALLAPEVSAQSAGRSANDVYSELLALWRKYDVHTNADLLFFLSLATPAEARSRFWLGKNRRVLLLALAMNRHAREPVDPAQLSAAALVHDIGMSFLPLDILHKSSSLSESEDHSIHKHTGVGSALLINMPEWQESRRIIDQHHEHVSGKGYPIGLRDREICDGAKIIAIADAFEAISHPRIYSSRFKRPFIRAVLEINSRSGSQFSQKWVDVFNAVIRPLKYELY</sequence>
<reference evidence="2 3" key="1">
    <citation type="journal article" date="2005" name="Nucleic Acids Res.">
        <title>Genomic blueprint of Hahella chejuensis, a marine microbe producing an algicidal agent.</title>
        <authorList>
            <person name="Jeong H."/>
            <person name="Yim J.H."/>
            <person name="Lee C."/>
            <person name="Choi S.-H."/>
            <person name="Park Y.K."/>
            <person name="Yoon S.H."/>
            <person name="Hur C.-G."/>
            <person name="Kang H.-Y."/>
            <person name="Kim D."/>
            <person name="Lee H.H."/>
            <person name="Park K.H."/>
            <person name="Park S.-H."/>
            <person name="Park H.-S."/>
            <person name="Lee H.K."/>
            <person name="Oh T.K."/>
            <person name="Kim J.F."/>
        </authorList>
    </citation>
    <scope>NUCLEOTIDE SEQUENCE [LARGE SCALE GENOMIC DNA]</scope>
    <source>
        <strain evidence="2 3">KCTC 2396</strain>
    </source>
</reference>
<dbReference type="eggNOG" id="COG2206">
    <property type="taxonomic scope" value="Bacteria"/>
</dbReference>
<dbReference type="CDD" id="cd00077">
    <property type="entry name" value="HDc"/>
    <property type="match status" value="1"/>
</dbReference>
<dbReference type="Gene3D" id="1.10.3210.10">
    <property type="entry name" value="Hypothetical protein af1432"/>
    <property type="match status" value="1"/>
</dbReference>
<gene>
    <name evidence="2" type="ordered locus">HCH_04935</name>
</gene>
<evidence type="ECO:0000259" key="1">
    <source>
        <dbReference type="PROSITE" id="PS51832"/>
    </source>
</evidence>
<feature type="domain" description="HD-GYP" evidence="1">
    <location>
        <begin position="174"/>
        <end position="372"/>
    </location>
</feature>
<dbReference type="Proteomes" id="UP000000238">
    <property type="component" value="Chromosome"/>
</dbReference>
<dbReference type="Pfam" id="PF13487">
    <property type="entry name" value="HD_5"/>
    <property type="match status" value="1"/>
</dbReference>